<dbReference type="EMBL" id="BNJG01000007">
    <property type="protein sequence ID" value="GHO60928.1"/>
    <property type="molecule type" value="Genomic_DNA"/>
</dbReference>
<accession>A0ABQ3V7I3</accession>
<protein>
    <recommendedName>
        <fullName evidence="7">Methyltransferase</fullName>
    </recommendedName>
</protein>
<keyword evidence="6" id="KW-1185">Reference proteome</keyword>
<evidence type="ECO:0000256" key="2">
    <source>
        <dbReference type="ARBA" id="ARBA00022679"/>
    </source>
</evidence>
<dbReference type="Pfam" id="PF01234">
    <property type="entry name" value="NNMT_PNMT_TEMT"/>
    <property type="match status" value="1"/>
</dbReference>
<name>A0ABQ3V7I3_9CHLR</name>
<proteinExistence type="predicted"/>
<dbReference type="InterPro" id="IPR029063">
    <property type="entry name" value="SAM-dependent_MTases_sf"/>
</dbReference>
<dbReference type="Gene3D" id="3.40.50.150">
    <property type="entry name" value="Vaccinia Virus protein VP39"/>
    <property type="match status" value="1"/>
</dbReference>
<feature type="region of interest" description="Disordered" evidence="4">
    <location>
        <begin position="277"/>
        <end position="299"/>
    </location>
</feature>
<reference evidence="5 6" key="1">
    <citation type="journal article" date="2021" name="Int. J. Syst. Evol. Microbiol.">
        <title>Reticulibacter mediterranei gen. nov., sp. nov., within the new family Reticulibacteraceae fam. nov., and Ktedonospora formicarum gen. nov., sp. nov., Ktedonobacter robiniae sp. nov., Dictyobacter formicarum sp. nov. and Dictyobacter arantiisoli sp. nov., belonging to the class Ktedonobacteria.</title>
        <authorList>
            <person name="Yabe S."/>
            <person name="Zheng Y."/>
            <person name="Wang C.M."/>
            <person name="Sakai Y."/>
            <person name="Abe K."/>
            <person name="Yokota A."/>
            <person name="Donadio S."/>
            <person name="Cavaletti L."/>
            <person name="Monciardini P."/>
        </authorList>
    </citation>
    <scope>NUCLEOTIDE SEQUENCE [LARGE SCALE GENOMIC DNA]</scope>
    <source>
        <strain evidence="5 6">SOSP1-30</strain>
    </source>
</reference>
<evidence type="ECO:0000313" key="5">
    <source>
        <dbReference type="EMBL" id="GHO60928.1"/>
    </source>
</evidence>
<evidence type="ECO:0000256" key="3">
    <source>
        <dbReference type="ARBA" id="ARBA00022691"/>
    </source>
</evidence>
<dbReference type="RefSeq" id="WP_201376948.1">
    <property type="nucleotide sequence ID" value="NZ_BNJG01000007.1"/>
</dbReference>
<keyword evidence="1" id="KW-0489">Methyltransferase</keyword>
<keyword evidence="3" id="KW-0949">S-adenosyl-L-methionine</keyword>
<dbReference type="Proteomes" id="UP000654345">
    <property type="component" value="Unassembled WGS sequence"/>
</dbReference>
<organism evidence="5 6">
    <name type="scientific">Ktedonobacter robiniae</name>
    <dbReference type="NCBI Taxonomy" id="2778365"/>
    <lineage>
        <taxon>Bacteria</taxon>
        <taxon>Bacillati</taxon>
        <taxon>Chloroflexota</taxon>
        <taxon>Ktedonobacteria</taxon>
        <taxon>Ktedonobacterales</taxon>
        <taxon>Ktedonobacteraceae</taxon>
        <taxon>Ktedonobacter</taxon>
    </lineage>
</organism>
<keyword evidence="2" id="KW-0808">Transferase</keyword>
<sequence>MEDCTSEGIDPLSMDTWDAFDSIEYVERNYGGMILPEDEEIIRTVITGLELLGVSPTSLERVADIGSGPNFYPAMLLASLLKPDNKMDLIEYAQPNIDFMRVLLSEGDHIYKNINKVGIEQSIDTHYPWGKFDALIADIGGKNFQDTFNRARIASRSIKGNIHELPKFWYDLVSSYFVAESITTDETECVQAISSVVQAVRPGGWFIFAVMVGSKGYPAGENTHFPAANLSVEDFRRIFTSISGIEYELIPTSVSNEKLREGYHGMAVILGTRINSQNPHPAQSEESMHQIHHPVHPSI</sequence>
<evidence type="ECO:0000256" key="1">
    <source>
        <dbReference type="ARBA" id="ARBA00022603"/>
    </source>
</evidence>
<dbReference type="PROSITE" id="PS51681">
    <property type="entry name" value="SAM_MT_NNMT_PNMT_TEMT"/>
    <property type="match status" value="1"/>
</dbReference>
<gene>
    <name evidence="5" type="ORF">KSB_94030</name>
</gene>
<dbReference type="SUPFAM" id="SSF53335">
    <property type="entry name" value="S-adenosyl-L-methionine-dependent methyltransferases"/>
    <property type="match status" value="1"/>
</dbReference>
<evidence type="ECO:0000256" key="4">
    <source>
        <dbReference type="SAM" id="MobiDB-lite"/>
    </source>
</evidence>
<comment type="caution">
    <text evidence="5">The sequence shown here is derived from an EMBL/GenBank/DDBJ whole genome shotgun (WGS) entry which is preliminary data.</text>
</comment>
<evidence type="ECO:0000313" key="6">
    <source>
        <dbReference type="Proteomes" id="UP000654345"/>
    </source>
</evidence>
<evidence type="ECO:0008006" key="7">
    <source>
        <dbReference type="Google" id="ProtNLM"/>
    </source>
</evidence>
<dbReference type="InterPro" id="IPR000940">
    <property type="entry name" value="NNMT_TEMT_trans"/>
</dbReference>
<feature type="compositionally biased region" description="Basic residues" evidence="4">
    <location>
        <begin position="290"/>
        <end position="299"/>
    </location>
</feature>